<sequence length="125" mass="12947">MPGVRRRARGPEEEGSMAAGAECADGDCPRQHVFLIPGKHGRRCLAAALGPGLRGRGAAGWDCVGADSTCGPALSCLGSLPRRSGVGSLRDCQTQILVTCPSPRRFPNPEAPKGTGSDPLGDRVR</sequence>
<dbReference type="EMBL" id="JH170769">
    <property type="protein sequence ID" value="EHB09857.1"/>
    <property type="molecule type" value="Genomic_DNA"/>
</dbReference>
<organism evidence="2 3">
    <name type="scientific">Heterocephalus glaber</name>
    <name type="common">Naked mole rat</name>
    <dbReference type="NCBI Taxonomy" id="10181"/>
    <lineage>
        <taxon>Eukaryota</taxon>
        <taxon>Metazoa</taxon>
        <taxon>Chordata</taxon>
        <taxon>Craniata</taxon>
        <taxon>Vertebrata</taxon>
        <taxon>Euteleostomi</taxon>
        <taxon>Mammalia</taxon>
        <taxon>Eutheria</taxon>
        <taxon>Euarchontoglires</taxon>
        <taxon>Glires</taxon>
        <taxon>Rodentia</taxon>
        <taxon>Hystricomorpha</taxon>
        <taxon>Bathyergidae</taxon>
        <taxon>Heterocephalus</taxon>
    </lineage>
</organism>
<reference evidence="2 3" key="1">
    <citation type="journal article" date="2011" name="Nature">
        <title>Genome sequencing reveals insights into physiology and longevity of the naked mole rat.</title>
        <authorList>
            <person name="Kim E.B."/>
            <person name="Fang X."/>
            <person name="Fushan A.A."/>
            <person name="Huang Z."/>
            <person name="Lobanov A.V."/>
            <person name="Han L."/>
            <person name="Marino S.M."/>
            <person name="Sun X."/>
            <person name="Turanov A.A."/>
            <person name="Yang P."/>
            <person name="Yim S.H."/>
            <person name="Zhao X."/>
            <person name="Kasaikina M.V."/>
            <person name="Stoletzki N."/>
            <person name="Peng C."/>
            <person name="Polak P."/>
            <person name="Xiong Z."/>
            <person name="Kiezun A."/>
            <person name="Zhu Y."/>
            <person name="Chen Y."/>
            <person name="Kryukov G.V."/>
            <person name="Zhang Q."/>
            <person name="Peshkin L."/>
            <person name="Yang L."/>
            <person name="Bronson R.T."/>
            <person name="Buffenstein R."/>
            <person name="Wang B."/>
            <person name="Han C."/>
            <person name="Li Q."/>
            <person name="Chen L."/>
            <person name="Zhao W."/>
            <person name="Sunyaev S.R."/>
            <person name="Park T.J."/>
            <person name="Zhang G."/>
            <person name="Wang J."/>
            <person name="Gladyshev V.N."/>
        </authorList>
    </citation>
    <scope>NUCLEOTIDE SEQUENCE [LARGE SCALE GENOMIC DNA]</scope>
</reference>
<dbReference type="InParanoid" id="G5BKP6"/>
<feature type="region of interest" description="Disordered" evidence="1">
    <location>
        <begin position="102"/>
        <end position="125"/>
    </location>
</feature>
<dbReference type="AlphaFoldDB" id="G5BKP6"/>
<gene>
    <name evidence="2" type="ORF">GW7_20458</name>
</gene>
<accession>G5BKP6</accession>
<evidence type="ECO:0000313" key="2">
    <source>
        <dbReference type="EMBL" id="EHB09857.1"/>
    </source>
</evidence>
<evidence type="ECO:0000256" key="1">
    <source>
        <dbReference type="SAM" id="MobiDB-lite"/>
    </source>
</evidence>
<protein>
    <submittedName>
        <fullName evidence="2">Uncharacterized protein</fullName>
    </submittedName>
</protein>
<name>G5BKP6_HETGA</name>
<proteinExistence type="predicted"/>
<feature type="region of interest" description="Disordered" evidence="1">
    <location>
        <begin position="1"/>
        <end position="22"/>
    </location>
</feature>
<dbReference type="Proteomes" id="UP000006813">
    <property type="component" value="Unassembled WGS sequence"/>
</dbReference>
<evidence type="ECO:0000313" key="3">
    <source>
        <dbReference type="Proteomes" id="UP000006813"/>
    </source>
</evidence>